<dbReference type="GO" id="GO:0055085">
    <property type="term" value="P:transmembrane transport"/>
    <property type="evidence" value="ECO:0007669"/>
    <property type="project" value="InterPro"/>
</dbReference>
<evidence type="ECO:0000256" key="6">
    <source>
        <dbReference type="ARBA" id="ARBA00023136"/>
    </source>
</evidence>
<organism evidence="8 9">
    <name type="scientific">Sphingobacterium psychroaquaticum</name>
    <dbReference type="NCBI Taxonomy" id="561061"/>
    <lineage>
        <taxon>Bacteria</taxon>
        <taxon>Pseudomonadati</taxon>
        <taxon>Bacteroidota</taxon>
        <taxon>Sphingobacteriia</taxon>
        <taxon>Sphingobacteriales</taxon>
        <taxon>Sphingobacteriaceae</taxon>
        <taxon>Sphingobacterium</taxon>
    </lineage>
</organism>
<sequence>MIAFCLLAGYLVRRFKLVPSDSYKAINIWVIYIGLPATAFKYLPTLAWDNTLLVAVVAPMLILLGSVMFVKVLGRFLRLSKRTAHTLMLVSGLSNTSFVGFPLVASYFGEDQVRWAIICDQVTFMLLSTVGIVIALRGGLGPRGAISFRPIAKRVFSFPPLIGCLLALSIPRFINIDTLSPFFHQLASTVSPLALFSIGMQMSFTFYRSEVVTMSLSLCYKLLLGPALLVLLFYLLDLKGDVVRITAFEMAMPSLVATSMVLQEFKLNVKLGNAIIGVSIILGLLTTWGFFVLTQTFL</sequence>
<feature type="transmembrane region" description="Helical" evidence="7">
    <location>
        <begin position="86"/>
        <end position="109"/>
    </location>
</feature>
<proteinExistence type="predicted"/>
<gene>
    <name evidence="8" type="ORF">SAMN05660862_2126</name>
</gene>
<dbReference type="InterPro" id="IPR004776">
    <property type="entry name" value="Mem_transp_PIN-like"/>
</dbReference>
<dbReference type="PANTHER" id="PTHR36838:SF1">
    <property type="entry name" value="SLR1864 PROTEIN"/>
    <property type="match status" value="1"/>
</dbReference>
<keyword evidence="5 7" id="KW-1133">Transmembrane helix</keyword>
<protein>
    <recommendedName>
        <fullName evidence="10">Transporter</fullName>
    </recommendedName>
</protein>
<evidence type="ECO:0000256" key="2">
    <source>
        <dbReference type="ARBA" id="ARBA00022448"/>
    </source>
</evidence>
<keyword evidence="6 7" id="KW-0472">Membrane</keyword>
<evidence type="ECO:0000256" key="7">
    <source>
        <dbReference type="SAM" id="Phobius"/>
    </source>
</evidence>
<dbReference type="AlphaFoldDB" id="A0A1X7JSH8"/>
<evidence type="ECO:0000313" key="8">
    <source>
        <dbReference type="EMBL" id="SMG31100.1"/>
    </source>
</evidence>
<feature type="transmembrane region" description="Helical" evidence="7">
    <location>
        <begin position="115"/>
        <end position="136"/>
    </location>
</feature>
<keyword evidence="4 7" id="KW-0812">Transmembrane</keyword>
<keyword evidence="3" id="KW-1003">Cell membrane</keyword>
<feature type="transmembrane region" description="Helical" evidence="7">
    <location>
        <begin position="274"/>
        <end position="293"/>
    </location>
</feature>
<dbReference type="Pfam" id="PF03547">
    <property type="entry name" value="Mem_trans"/>
    <property type="match status" value="2"/>
</dbReference>
<keyword evidence="2" id="KW-0813">Transport</keyword>
<dbReference type="EMBL" id="FXAU01000003">
    <property type="protein sequence ID" value="SMG31100.1"/>
    <property type="molecule type" value="Genomic_DNA"/>
</dbReference>
<dbReference type="PANTHER" id="PTHR36838">
    <property type="entry name" value="AUXIN EFFLUX CARRIER FAMILY PROTEIN"/>
    <property type="match status" value="1"/>
</dbReference>
<evidence type="ECO:0000256" key="4">
    <source>
        <dbReference type="ARBA" id="ARBA00022692"/>
    </source>
</evidence>
<evidence type="ECO:0008006" key="10">
    <source>
        <dbReference type="Google" id="ProtNLM"/>
    </source>
</evidence>
<accession>A0A1X7JSH8</accession>
<evidence type="ECO:0000313" key="9">
    <source>
        <dbReference type="Proteomes" id="UP000192980"/>
    </source>
</evidence>
<evidence type="ECO:0000256" key="5">
    <source>
        <dbReference type="ARBA" id="ARBA00022989"/>
    </source>
</evidence>
<evidence type="ECO:0000256" key="1">
    <source>
        <dbReference type="ARBA" id="ARBA00004141"/>
    </source>
</evidence>
<reference evidence="8 9" key="1">
    <citation type="submission" date="2017-04" db="EMBL/GenBank/DDBJ databases">
        <authorList>
            <person name="Afonso C.L."/>
            <person name="Miller P.J."/>
            <person name="Scott M.A."/>
            <person name="Spackman E."/>
            <person name="Goraichik I."/>
            <person name="Dimitrov K.M."/>
            <person name="Suarez D.L."/>
            <person name="Swayne D.E."/>
        </authorList>
    </citation>
    <scope>NUCLEOTIDE SEQUENCE [LARGE SCALE GENOMIC DNA]</scope>
    <source>
        <strain evidence="8 9">DSM 22418</strain>
    </source>
</reference>
<keyword evidence="9" id="KW-1185">Reference proteome</keyword>
<feature type="transmembrane region" description="Helical" evidence="7">
    <location>
        <begin position="218"/>
        <end position="236"/>
    </location>
</feature>
<dbReference type="STRING" id="561061.SAMN05660862_2126"/>
<name>A0A1X7JSH8_9SPHI</name>
<feature type="transmembrane region" description="Helical" evidence="7">
    <location>
        <begin position="186"/>
        <end position="206"/>
    </location>
</feature>
<evidence type="ECO:0000256" key="3">
    <source>
        <dbReference type="ARBA" id="ARBA00022475"/>
    </source>
</evidence>
<feature type="transmembrane region" description="Helical" evidence="7">
    <location>
        <begin position="52"/>
        <end position="74"/>
    </location>
</feature>
<dbReference type="GO" id="GO:0016020">
    <property type="term" value="C:membrane"/>
    <property type="evidence" value="ECO:0007669"/>
    <property type="project" value="UniProtKB-SubCell"/>
</dbReference>
<comment type="subcellular location">
    <subcellularLocation>
        <location evidence="1">Membrane</location>
        <topology evidence="1">Multi-pass membrane protein</topology>
    </subcellularLocation>
</comment>
<feature type="transmembrane region" description="Helical" evidence="7">
    <location>
        <begin position="156"/>
        <end position="174"/>
    </location>
</feature>
<dbReference type="Proteomes" id="UP000192980">
    <property type="component" value="Unassembled WGS sequence"/>
</dbReference>